<sequence>MRIKHVVPKACTKCLADGHDDDSRDSKIGGRNVQIVQEILKKITAPYIYSDDTRLQTHLEVLGQCVFCPLHRDKEKPESVRKWMAKIQAIRPLIKLTQSISTAPAAAMNASPKQLIRDDIPALAHIEQIGYDTSPFTVVDRCSPNFVKCTQTALKSRSGSPEGYVYAYEVEGNPGFVKIGYTGSTSQTRFKDIAFMCNRKPMELYPMPTDTENKIKNPKVVEALCHAQLREHQVIVDCDACLRKHREWFRVAPEDAIGAIQKWSIWMEKFTVESNWRKRLDDKMEKTKDLGRLLKELEGETLGALSTPSRPDCRRRLLPSS</sequence>
<dbReference type="EMBL" id="ML743575">
    <property type="protein sequence ID" value="KAE8137708.1"/>
    <property type="molecule type" value="Genomic_DNA"/>
</dbReference>
<name>A0A5N6SSQ0_ASPPS</name>
<dbReference type="AlphaFoldDB" id="A0A5N6SSQ0"/>
<dbReference type="PANTHER" id="PTHR28094:SF1">
    <property type="entry name" value="MEIOTICALLY UP-REGULATED GENE 113 PROTEIN"/>
    <property type="match status" value="1"/>
</dbReference>
<dbReference type="Pfam" id="PF10544">
    <property type="entry name" value="T5orf172"/>
    <property type="match status" value="1"/>
</dbReference>
<dbReference type="RefSeq" id="XP_031913771.1">
    <property type="nucleotide sequence ID" value="XM_032059832.1"/>
</dbReference>
<proteinExistence type="predicted"/>
<dbReference type="InterPro" id="IPR053006">
    <property type="entry name" value="Meiosis_regulatory"/>
</dbReference>
<feature type="domain" description="Bacteriophage T5 Orf172 DNA-binding" evidence="1">
    <location>
        <begin position="171"/>
        <end position="263"/>
    </location>
</feature>
<accession>A0A5N6SSQ0</accession>
<protein>
    <submittedName>
        <fullName evidence="2">T5orf172 domain-containing protein</fullName>
    </submittedName>
</protein>
<dbReference type="OrthoDB" id="4473733at2759"/>
<dbReference type="SMART" id="SM00974">
    <property type="entry name" value="T5orf172"/>
    <property type="match status" value="1"/>
</dbReference>
<keyword evidence="3" id="KW-1185">Reference proteome</keyword>
<organism evidence="2 3">
    <name type="scientific">Aspergillus pseudotamarii</name>
    <dbReference type="NCBI Taxonomy" id="132259"/>
    <lineage>
        <taxon>Eukaryota</taxon>
        <taxon>Fungi</taxon>
        <taxon>Dikarya</taxon>
        <taxon>Ascomycota</taxon>
        <taxon>Pezizomycotina</taxon>
        <taxon>Eurotiomycetes</taxon>
        <taxon>Eurotiomycetidae</taxon>
        <taxon>Eurotiales</taxon>
        <taxon>Aspergillaceae</taxon>
        <taxon>Aspergillus</taxon>
        <taxon>Aspergillus subgen. Circumdati</taxon>
    </lineage>
</organism>
<reference evidence="2 3" key="1">
    <citation type="submission" date="2019-04" db="EMBL/GenBank/DDBJ databases">
        <title>Friends and foes A comparative genomics study of 23 Aspergillus species from section Flavi.</title>
        <authorList>
            <consortium name="DOE Joint Genome Institute"/>
            <person name="Kjaerbolling I."/>
            <person name="Vesth T."/>
            <person name="Frisvad J.C."/>
            <person name="Nybo J.L."/>
            <person name="Theobald S."/>
            <person name="Kildgaard S."/>
            <person name="Isbrandt T."/>
            <person name="Kuo A."/>
            <person name="Sato A."/>
            <person name="Lyhne E.K."/>
            <person name="Kogle M.E."/>
            <person name="Wiebenga A."/>
            <person name="Kun R.S."/>
            <person name="Lubbers R.J."/>
            <person name="Makela M.R."/>
            <person name="Barry K."/>
            <person name="Chovatia M."/>
            <person name="Clum A."/>
            <person name="Daum C."/>
            <person name="Haridas S."/>
            <person name="He G."/>
            <person name="LaButti K."/>
            <person name="Lipzen A."/>
            <person name="Mondo S."/>
            <person name="Riley R."/>
            <person name="Salamov A."/>
            <person name="Simmons B.A."/>
            <person name="Magnuson J.K."/>
            <person name="Henrissat B."/>
            <person name="Mortensen U.H."/>
            <person name="Larsen T.O."/>
            <person name="Devries R.P."/>
            <person name="Grigoriev I.V."/>
            <person name="Machida M."/>
            <person name="Baker S.E."/>
            <person name="Andersen M.R."/>
        </authorList>
    </citation>
    <scope>NUCLEOTIDE SEQUENCE [LARGE SCALE GENOMIC DNA]</scope>
    <source>
        <strain evidence="2 3">CBS 117625</strain>
    </source>
</reference>
<dbReference type="GeneID" id="43644042"/>
<dbReference type="Proteomes" id="UP000325672">
    <property type="component" value="Unassembled WGS sequence"/>
</dbReference>
<evidence type="ECO:0000313" key="3">
    <source>
        <dbReference type="Proteomes" id="UP000325672"/>
    </source>
</evidence>
<dbReference type="InterPro" id="IPR018306">
    <property type="entry name" value="Phage_T5_Orf172_DNA-bd"/>
</dbReference>
<evidence type="ECO:0000313" key="2">
    <source>
        <dbReference type="EMBL" id="KAE8137708.1"/>
    </source>
</evidence>
<dbReference type="PANTHER" id="PTHR28094">
    <property type="entry name" value="MEIOTICALLY UP-REGULATED GENE 113 PROTEIN"/>
    <property type="match status" value="1"/>
</dbReference>
<evidence type="ECO:0000259" key="1">
    <source>
        <dbReference type="SMART" id="SM00974"/>
    </source>
</evidence>
<gene>
    <name evidence="2" type="ORF">BDV38DRAFT_282644</name>
</gene>